<evidence type="ECO:0000313" key="1">
    <source>
        <dbReference type="EMBL" id="KAK1338231.1"/>
    </source>
</evidence>
<sequence length="276" mass="30530">MRTGEGGHWSNRSSFSGDPRAGRCVLLLAVVLQDTTYPCLLEYKHHKFFCMIPAYPPLPLSHPVKNLTTAEISKEPSPIRTYCTWSSLLLGFVLTGRVMTLHDLTISFMISSLLFLLGQGVRAMQAVVLFLLQDGRLLHVVWLVQNILRKALSAISCEANCMKASSVRLSWKSTGNPMSQKSISFHAIFSKDFLRKSVVMDVVLIEHQKSSMPAYYRQRAPLEISTNSRSLMPNAASAAGLLGRWDHQLIPSCSGAQACGKAGASDFSMRVLWAGR</sequence>
<dbReference type="AlphaFoldDB" id="A0AA40HVI3"/>
<name>A0AA40HVI3_CNENI</name>
<gene>
    <name evidence="1" type="ORF">QTO34_001345</name>
</gene>
<protein>
    <submittedName>
        <fullName evidence="1">Uncharacterized protein</fullName>
    </submittedName>
</protein>
<comment type="caution">
    <text evidence="1">The sequence shown here is derived from an EMBL/GenBank/DDBJ whole genome shotgun (WGS) entry which is preliminary data.</text>
</comment>
<reference evidence="1" key="1">
    <citation type="submission" date="2023-06" db="EMBL/GenBank/DDBJ databases">
        <title>Reference genome for the Northern bat (Eptesicus nilssonii), a most northern bat species.</title>
        <authorList>
            <person name="Laine V.N."/>
            <person name="Pulliainen A.T."/>
            <person name="Lilley T.M."/>
        </authorList>
    </citation>
    <scope>NUCLEOTIDE SEQUENCE</scope>
    <source>
        <strain evidence="1">BLF_Eptnil</strain>
        <tissue evidence="1">Kidney</tissue>
    </source>
</reference>
<dbReference type="Proteomes" id="UP001177744">
    <property type="component" value="Unassembled WGS sequence"/>
</dbReference>
<organism evidence="1 2">
    <name type="scientific">Cnephaeus nilssonii</name>
    <name type="common">Northern bat</name>
    <name type="synonym">Eptesicus nilssonii</name>
    <dbReference type="NCBI Taxonomy" id="3371016"/>
    <lineage>
        <taxon>Eukaryota</taxon>
        <taxon>Metazoa</taxon>
        <taxon>Chordata</taxon>
        <taxon>Craniata</taxon>
        <taxon>Vertebrata</taxon>
        <taxon>Euteleostomi</taxon>
        <taxon>Mammalia</taxon>
        <taxon>Eutheria</taxon>
        <taxon>Laurasiatheria</taxon>
        <taxon>Chiroptera</taxon>
        <taxon>Yangochiroptera</taxon>
        <taxon>Vespertilionidae</taxon>
        <taxon>Cnephaeus</taxon>
    </lineage>
</organism>
<keyword evidence="2" id="KW-1185">Reference proteome</keyword>
<evidence type="ECO:0000313" key="2">
    <source>
        <dbReference type="Proteomes" id="UP001177744"/>
    </source>
</evidence>
<accession>A0AA40HVI3</accession>
<dbReference type="EMBL" id="JAULJE010000010">
    <property type="protein sequence ID" value="KAK1338231.1"/>
    <property type="molecule type" value="Genomic_DNA"/>
</dbReference>
<proteinExistence type="predicted"/>